<name>A0A0F9CMZ4_9ZZZZ</name>
<organism evidence="1">
    <name type="scientific">marine sediment metagenome</name>
    <dbReference type="NCBI Taxonomy" id="412755"/>
    <lineage>
        <taxon>unclassified sequences</taxon>
        <taxon>metagenomes</taxon>
        <taxon>ecological metagenomes</taxon>
    </lineage>
</organism>
<sequence length="438" mass="46719">AGVSNIPNYTLVLTNDGTGVTFIPPTGLNNLFTNAGFSTWTNSDAVYVADNGFGISGVSADISGTSLTVTGSGATQAGTSPGWIVGDMIVLWANGSEPWASTGATVYEIVTRTDSLNYIVDRAITGVTLPPTGSSGVTDVYFAAPGLTGANALAPDTWYRNNNTLDIFRAPISGVSREGSLYSIYVVKGVNTRETLFWPLTSIRGNVEHYRKFAGRTVTHGFYARAWSANNVFLRLTAGGTNVDSGYHTGGGEWEWIEVTRLVDADTTNFHTSFEFDSESGDTAYATRPCLAYGSFIGEGNCTNQLGEVVRFEADVVLTNYDFGAGDVLVDVDAELNIEVESKLKIPKGISEIYTTLKAIDSAPADNIGVWMGPDTTYTAQDIGDVGLFLNTNVAADKPSTNNGWVRTDSGGDPWLFLNSSGAATLDLEIRMQGVRIR</sequence>
<accession>A0A0F9CMZ4</accession>
<reference evidence="1" key="1">
    <citation type="journal article" date="2015" name="Nature">
        <title>Complex archaea that bridge the gap between prokaryotes and eukaryotes.</title>
        <authorList>
            <person name="Spang A."/>
            <person name="Saw J.H."/>
            <person name="Jorgensen S.L."/>
            <person name="Zaremba-Niedzwiedzka K."/>
            <person name="Martijn J."/>
            <person name="Lind A.E."/>
            <person name="van Eijk R."/>
            <person name="Schleper C."/>
            <person name="Guy L."/>
            <person name="Ettema T.J."/>
        </authorList>
    </citation>
    <scope>NUCLEOTIDE SEQUENCE</scope>
</reference>
<dbReference type="EMBL" id="LAZR01045806">
    <property type="protein sequence ID" value="KKK97996.1"/>
    <property type="molecule type" value="Genomic_DNA"/>
</dbReference>
<protein>
    <submittedName>
        <fullName evidence="1">Uncharacterized protein</fullName>
    </submittedName>
</protein>
<dbReference type="AlphaFoldDB" id="A0A0F9CMZ4"/>
<comment type="caution">
    <text evidence="1">The sequence shown here is derived from an EMBL/GenBank/DDBJ whole genome shotgun (WGS) entry which is preliminary data.</text>
</comment>
<evidence type="ECO:0000313" key="1">
    <source>
        <dbReference type="EMBL" id="KKK97996.1"/>
    </source>
</evidence>
<gene>
    <name evidence="1" type="ORF">LCGC14_2647170</name>
</gene>
<feature type="non-terminal residue" evidence="1">
    <location>
        <position position="1"/>
    </location>
</feature>
<proteinExistence type="predicted"/>